<feature type="compositionally biased region" description="Basic and acidic residues" evidence="1">
    <location>
        <begin position="250"/>
        <end position="267"/>
    </location>
</feature>
<keyword evidence="3" id="KW-1185">Reference proteome</keyword>
<evidence type="ECO:0000313" key="2">
    <source>
        <dbReference type="EMBL" id="KAH9307537.1"/>
    </source>
</evidence>
<evidence type="ECO:0000313" key="3">
    <source>
        <dbReference type="Proteomes" id="UP000824469"/>
    </source>
</evidence>
<accession>A0AA38L0A3</accession>
<protein>
    <submittedName>
        <fullName evidence="2">Uncharacterized protein</fullName>
    </submittedName>
</protein>
<feature type="compositionally biased region" description="Polar residues" evidence="1">
    <location>
        <begin position="165"/>
        <end position="180"/>
    </location>
</feature>
<feature type="compositionally biased region" description="Low complexity" evidence="1">
    <location>
        <begin position="153"/>
        <end position="164"/>
    </location>
</feature>
<feature type="region of interest" description="Disordered" evidence="1">
    <location>
        <begin position="414"/>
        <end position="455"/>
    </location>
</feature>
<feature type="compositionally biased region" description="Basic and acidic residues" evidence="1">
    <location>
        <begin position="94"/>
        <end position="103"/>
    </location>
</feature>
<evidence type="ECO:0000256" key="1">
    <source>
        <dbReference type="SAM" id="MobiDB-lite"/>
    </source>
</evidence>
<dbReference type="AlphaFoldDB" id="A0AA38L0A3"/>
<sequence>CGYNACEIANVICEETGCLQLSAKMASGNKFFKRQLQMIIKCCIQAGVPSPSQFPTNVSYEVRIEGKGRTIYNVYSLGPRNVVEIKLDSRWFKPKQQEASKEKKSLKRKRDNVPDSKNRERGHKRQTVNAPNSRKKKRETNVVDNIPTENQEENCNGNSNGEGEQPTNGNNVDFTSNNERNSAEGKNQENKEDINSRPTYTLPLRVKYNIGRYALFQIFGHHLDWQRLLHDIESNIADLEWDFQGQKYPLSEDKEEGGNGKKLAHPEDGEEGGSGQKFPLTDDGGRNSHHGGIPFPDDVGSYSHCVGIPFPHDQESNGHCGGIPFPDDKEGKSHYGVIPLPDGEEGNRHPVLIPFRNSHSREMPFQDDEDGNSHCGGIPLPNGEEGNIRHPVLIPFHNSGRGVIPSYGLAPGVEYTSGVAGDGLDEDEDEDEEEDDDEDEDEDTSFDLITPHLPLPRNVSDNKEWCSICHNCNPEVDDSLNRLLLPCSHAYHP</sequence>
<reference evidence="2 3" key="1">
    <citation type="journal article" date="2021" name="Nat. Plants">
        <title>The Taxus genome provides insights into paclitaxel biosynthesis.</title>
        <authorList>
            <person name="Xiong X."/>
            <person name="Gou J."/>
            <person name="Liao Q."/>
            <person name="Li Y."/>
            <person name="Zhou Q."/>
            <person name="Bi G."/>
            <person name="Li C."/>
            <person name="Du R."/>
            <person name="Wang X."/>
            <person name="Sun T."/>
            <person name="Guo L."/>
            <person name="Liang H."/>
            <person name="Lu P."/>
            <person name="Wu Y."/>
            <person name="Zhang Z."/>
            <person name="Ro D.K."/>
            <person name="Shang Y."/>
            <person name="Huang S."/>
            <person name="Yan J."/>
        </authorList>
    </citation>
    <scope>NUCLEOTIDE SEQUENCE [LARGE SCALE GENOMIC DNA]</scope>
    <source>
        <strain evidence="2">Ta-2019</strain>
    </source>
</reference>
<comment type="caution">
    <text evidence="2">The sequence shown here is derived from an EMBL/GenBank/DDBJ whole genome shotgun (WGS) entry which is preliminary data.</text>
</comment>
<organism evidence="2 3">
    <name type="scientific">Taxus chinensis</name>
    <name type="common">Chinese yew</name>
    <name type="synonym">Taxus wallichiana var. chinensis</name>
    <dbReference type="NCBI Taxonomy" id="29808"/>
    <lineage>
        <taxon>Eukaryota</taxon>
        <taxon>Viridiplantae</taxon>
        <taxon>Streptophyta</taxon>
        <taxon>Embryophyta</taxon>
        <taxon>Tracheophyta</taxon>
        <taxon>Spermatophyta</taxon>
        <taxon>Pinopsida</taxon>
        <taxon>Pinidae</taxon>
        <taxon>Conifers II</taxon>
        <taxon>Cupressales</taxon>
        <taxon>Taxaceae</taxon>
        <taxon>Taxus</taxon>
    </lineage>
</organism>
<feature type="non-terminal residue" evidence="2">
    <location>
        <position position="1"/>
    </location>
</feature>
<dbReference type="Proteomes" id="UP000824469">
    <property type="component" value="Unassembled WGS sequence"/>
</dbReference>
<feature type="region of interest" description="Disordered" evidence="1">
    <location>
        <begin position="94"/>
        <end position="196"/>
    </location>
</feature>
<feature type="non-terminal residue" evidence="2">
    <location>
        <position position="493"/>
    </location>
</feature>
<feature type="compositionally biased region" description="Acidic residues" evidence="1">
    <location>
        <begin position="423"/>
        <end position="445"/>
    </location>
</feature>
<proteinExistence type="predicted"/>
<feature type="region of interest" description="Disordered" evidence="1">
    <location>
        <begin position="249"/>
        <end position="295"/>
    </location>
</feature>
<dbReference type="EMBL" id="JAHRHJ020000007">
    <property type="protein sequence ID" value="KAH9307537.1"/>
    <property type="molecule type" value="Genomic_DNA"/>
</dbReference>
<feature type="compositionally biased region" description="Basic and acidic residues" evidence="1">
    <location>
        <begin position="181"/>
        <end position="195"/>
    </location>
</feature>
<gene>
    <name evidence="2" type="ORF">KI387_035448</name>
</gene>
<name>A0AA38L0A3_TAXCH</name>